<dbReference type="GO" id="GO:0005524">
    <property type="term" value="F:ATP binding"/>
    <property type="evidence" value="ECO:0007669"/>
    <property type="project" value="InterPro"/>
</dbReference>
<accession>A0A2N6N8J0</accession>
<gene>
    <name evidence="3" type="ORF">BM221_010557</name>
</gene>
<proteinExistence type="predicted"/>
<feature type="region of interest" description="Disordered" evidence="1">
    <location>
        <begin position="424"/>
        <end position="451"/>
    </location>
</feature>
<protein>
    <submittedName>
        <fullName evidence="3">Fidgetin-like protein 1</fullName>
    </submittedName>
</protein>
<evidence type="ECO:0000313" key="3">
    <source>
        <dbReference type="EMBL" id="PMB63576.1"/>
    </source>
</evidence>
<dbReference type="OMA" id="VDYPPKQ"/>
<dbReference type="Proteomes" id="UP000235728">
    <property type="component" value="Unassembled WGS sequence"/>
</dbReference>
<dbReference type="Pfam" id="PF22942">
    <property type="entry name" value="DUF7025"/>
    <property type="match status" value="1"/>
</dbReference>
<evidence type="ECO:0000259" key="2">
    <source>
        <dbReference type="SMART" id="SM00382"/>
    </source>
</evidence>
<evidence type="ECO:0000256" key="1">
    <source>
        <dbReference type="SAM" id="MobiDB-lite"/>
    </source>
</evidence>
<dbReference type="Gene3D" id="3.40.50.300">
    <property type="entry name" value="P-loop containing nucleotide triphosphate hydrolases"/>
    <property type="match status" value="1"/>
</dbReference>
<dbReference type="InterPro" id="IPR003959">
    <property type="entry name" value="ATPase_AAA_core"/>
</dbReference>
<feature type="region of interest" description="Disordered" evidence="1">
    <location>
        <begin position="728"/>
        <end position="761"/>
    </location>
</feature>
<dbReference type="SMART" id="SM00382">
    <property type="entry name" value="AAA"/>
    <property type="match status" value="1"/>
</dbReference>
<dbReference type="InterPro" id="IPR054289">
    <property type="entry name" value="DUF7025"/>
</dbReference>
<dbReference type="EMBL" id="MRVG01000019">
    <property type="protein sequence ID" value="PMB63576.1"/>
    <property type="molecule type" value="Genomic_DNA"/>
</dbReference>
<feature type="compositionally biased region" description="Polar residues" evidence="1">
    <location>
        <begin position="425"/>
        <end position="434"/>
    </location>
</feature>
<feature type="region of interest" description="Disordered" evidence="1">
    <location>
        <begin position="536"/>
        <end position="556"/>
    </location>
</feature>
<dbReference type="CDD" id="cd19481">
    <property type="entry name" value="RecA-like_protease"/>
    <property type="match status" value="1"/>
</dbReference>
<feature type="compositionally biased region" description="Basic and acidic residues" evidence="1">
    <location>
        <begin position="728"/>
        <end position="758"/>
    </location>
</feature>
<dbReference type="PANTHER" id="PTHR46411">
    <property type="entry name" value="FAMILY ATPASE, PUTATIVE-RELATED"/>
    <property type="match status" value="1"/>
</dbReference>
<feature type="compositionally biased region" description="Low complexity" evidence="1">
    <location>
        <begin position="539"/>
        <end position="554"/>
    </location>
</feature>
<dbReference type="InterPro" id="IPR027417">
    <property type="entry name" value="P-loop_NTPase"/>
</dbReference>
<organism evidence="3 4">
    <name type="scientific">Beauveria bassiana</name>
    <name type="common">White muscardine disease fungus</name>
    <name type="synonym">Tritirachium shiotae</name>
    <dbReference type="NCBI Taxonomy" id="176275"/>
    <lineage>
        <taxon>Eukaryota</taxon>
        <taxon>Fungi</taxon>
        <taxon>Dikarya</taxon>
        <taxon>Ascomycota</taxon>
        <taxon>Pezizomycotina</taxon>
        <taxon>Sordariomycetes</taxon>
        <taxon>Hypocreomycetidae</taxon>
        <taxon>Hypocreales</taxon>
        <taxon>Cordycipitaceae</taxon>
        <taxon>Beauveria</taxon>
    </lineage>
</organism>
<name>A0A2N6N8J0_BEABA</name>
<dbReference type="Pfam" id="PF00004">
    <property type="entry name" value="AAA"/>
    <property type="match status" value="1"/>
</dbReference>
<reference evidence="3 4" key="1">
    <citation type="journal article" date="2016" name="Appl. Microbiol. Biotechnol.">
        <title>Characterization of T-DNA insertion mutants with decreased virulence in the entomopathogenic fungus Beauveria bassiana JEF-007.</title>
        <authorList>
            <person name="Kim S."/>
            <person name="Lee S.J."/>
            <person name="Nai Y.S."/>
            <person name="Yu J.S."/>
            <person name="Lee M.R."/>
            <person name="Yang Y.T."/>
            <person name="Kim J.S."/>
        </authorList>
    </citation>
    <scope>NUCLEOTIDE SEQUENCE [LARGE SCALE GENOMIC DNA]</scope>
    <source>
        <strain evidence="3 4">JEF-007</strain>
    </source>
</reference>
<dbReference type="AlphaFoldDB" id="A0A2N6N8J0"/>
<dbReference type="PANTHER" id="PTHR46411:SF3">
    <property type="entry name" value="AAA+ ATPASE DOMAIN-CONTAINING PROTEIN"/>
    <property type="match status" value="1"/>
</dbReference>
<evidence type="ECO:0000313" key="4">
    <source>
        <dbReference type="Proteomes" id="UP000235728"/>
    </source>
</evidence>
<dbReference type="SUPFAM" id="SSF52540">
    <property type="entry name" value="P-loop containing nucleoside triphosphate hydrolases"/>
    <property type="match status" value="1"/>
</dbReference>
<sequence>MSRVMPTARQGYRMVPSIASSNSSVPLGRFLGFQSEFLRNDAISAFVWKWRCKLLRSADNDRDKDLQSQADEEEVGGEPVIKPVIKIMYEGPQANVGYDWVDYPPEQISKATARELDGAAIIIFMVKDYEKRSISGHVPLKYHSFEVKYLAVVSALASIFKKQDYYISRTETALFEAPFHVLFFCQDEIKQLCNGLEAKDDELAPYLRDFVKTMNLFLRDILTKLNNLGGSGLISFATVWTLFPRGATVYSTDLESEFLCKVTKADYISDAGETYLQIGVKVLRFNGDCFVWTTQMLRLDSFSGNKPIKQLRHYPFKHHTDMAGVYDRLQRRGNMMLNLQNLQYRCYNKVALYWQDNKTPVKHHVEGRILVDVAGYQKYKDNSLYRGSAKRRSSKRRNEDEDDLDDWGIGAWDEANSDFDAESIKSFSDANPDSSSDRDADANQPENCTFRRHITESQCQRNKEMMLRRKDDLPFVYGLVGGYALKTKLWVQFYIEDIDPIIWNETAYSHLVYDEPQKDLILSFVQRHSFASATPAPVSFASRSPPSDSSSTATEAVLDQAPKRTLAPNEDVIIGKGQGLVILLSGPTGTGKTLMAEAVADRAQRPLVPLPAENLGTEVGELGPRLRCFLTMAAEWNAIVLLDEADVFMAQRDPTNVHRNELVSIFLRELEYCRGVVFLTTNLYETIDSAFRSRVSLHLRFSELSRDARKKVWHNFLSCLAPQTLKPAVREEQEQEQKHQQEQEQEQKQEQKEGDENKSAVVSITSDASIDELSLWQLNGRDIQTVHKMAHMWCDYKKLAMTVELIESVIRATNPSAIKSSEVDWQLYS</sequence>
<dbReference type="InterPro" id="IPR003593">
    <property type="entry name" value="AAA+_ATPase"/>
</dbReference>
<feature type="domain" description="AAA+ ATPase" evidence="2">
    <location>
        <begin position="578"/>
        <end position="706"/>
    </location>
</feature>
<comment type="caution">
    <text evidence="3">The sequence shown here is derived from an EMBL/GenBank/DDBJ whole genome shotgun (WGS) entry which is preliminary data.</text>
</comment>
<dbReference type="GO" id="GO:0016887">
    <property type="term" value="F:ATP hydrolysis activity"/>
    <property type="evidence" value="ECO:0007669"/>
    <property type="project" value="InterPro"/>
</dbReference>